<feature type="non-terminal residue" evidence="1">
    <location>
        <position position="1"/>
    </location>
</feature>
<feature type="non-terminal residue" evidence="1">
    <location>
        <position position="122"/>
    </location>
</feature>
<dbReference type="Proteomes" id="UP000789920">
    <property type="component" value="Unassembled WGS sequence"/>
</dbReference>
<organism evidence="1 2">
    <name type="scientific">Racocetra persica</name>
    <dbReference type="NCBI Taxonomy" id="160502"/>
    <lineage>
        <taxon>Eukaryota</taxon>
        <taxon>Fungi</taxon>
        <taxon>Fungi incertae sedis</taxon>
        <taxon>Mucoromycota</taxon>
        <taxon>Glomeromycotina</taxon>
        <taxon>Glomeromycetes</taxon>
        <taxon>Diversisporales</taxon>
        <taxon>Gigasporaceae</taxon>
        <taxon>Racocetra</taxon>
    </lineage>
</organism>
<keyword evidence="2" id="KW-1185">Reference proteome</keyword>
<name>A0ACA9SRM4_9GLOM</name>
<gene>
    <name evidence="1" type="ORF">RPERSI_LOCUS34465</name>
</gene>
<sequence length="122" mass="13897">CPTNPTSLRQLIIQTVTKYCSKQDNQLPNTTTLVQSFFINGTDTPNSSLLKGLIPENIQTIMSIHNKTFIKILHKISINIYKQIWLERCKGIHQNRPLTNIFIAITLTHPTTQSISTTKYNT</sequence>
<accession>A0ACA9SRM4</accession>
<reference evidence="1" key="1">
    <citation type="submission" date="2021-06" db="EMBL/GenBank/DDBJ databases">
        <authorList>
            <person name="Kallberg Y."/>
            <person name="Tangrot J."/>
            <person name="Rosling A."/>
        </authorList>
    </citation>
    <scope>NUCLEOTIDE SEQUENCE</scope>
    <source>
        <strain evidence="1">MA461A</strain>
    </source>
</reference>
<proteinExistence type="predicted"/>
<evidence type="ECO:0000313" key="1">
    <source>
        <dbReference type="EMBL" id="CAG8847089.1"/>
    </source>
</evidence>
<evidence type="ECO:0000313" key="2">
    <source>
        <dbReference type="Proteomes" id="UP000789920"/>
    </source>
</evidence>
<comment type="caution">
    <text evidence="1">The sequence shown here is derived from an EMBL/GenBank/DDBJ whole genome shotgun (WGS) entry which is preliminary data.</text>
</comment>
<dbReference type="EMBL" id="CAJVQC010154216">
    <property type="protein sequence ID" value="CAG8847089.1"/>
    <property type="molecule type" value="Genomic_DNA"/>
</dbReference>
<protein>
    <submittedName>
        <fullName evidence="1">23942_t:CDS:1</fullName>
    </submittedName>
</protein>